<organism evidence="2 3">
    <name type="scientific">Mammaliicoccus vitulinus</name>
    <dbReference type="NCBI Taxonomy" id="71237"/>
    <lineage>
        <taxon>Bacteria</taxon>
        <taxon>Bacillati</taxon>
        <taxon>Bacillota</taxon>
        <taxon>Bacilli</taxon>
        <taxon>Bacillales</taxon>
        <taxon>Staphylococcaceae</taxon>
        <taxon>Mammaliicoccus</taxon>
    </lineage>
</organism>
<sequence>MITLQHDTQVSMTLYKSPDATTYINTYNLKWSELLHALSKPALHTRKYARGTGVYGQIKNNDNYRRKNDNVIDRSIIAIDYDELPLDVDFNQHVSDVVKFSYGIYSSHNNAPNNQRYRLLIPISQPITPELYGGVVRAFQYALKLHGYDEQSEIPSQAMALPTVADDGQYFEFYYQDAPILPYESAVKMGEHFKKRDTDNEIKAATSDEDWLVILSGLNQSEGPGRNNGMTKLLGHLLSKNVNPTVIYGLLKHWDYSNTPPLQDEGAFDKTFQSIFKKHHRSK</sequence>
<dbReference type="SMART" id="SM00942">
    <property type="entry name" value="PriCT_1"/>
    <property type="match status" value="1"/>
</dbReference>
<keyword evidence="3" id="KW-1185">Reference proteome</keyword>
<evidence type="ECO:0000313" key="3">
    <source>
        <dbReference type="Proteomes" id="UP000627155"/>
    </source>
</evidence>
<feature type="domain" description="Primase C-terminal 1" evidence="1">
    <location>
        <begin position="219"/>
        <end position="281"/>
    </location>
</feature>
<gene>
    <name evidence="2" type="ORF">I6J37_00075</name>
</gene>
<protein>
    <submittedName>
        <fullName evidence="2">Primase alpha helix C-terminal domain-containing protein</fullName>
    </submittedName>
</protein>
<name>A0ABX7HFN2_9STAP</name>
<accession>A0ABX7HFN2</accession>
<dbReference type="RefSeq" id="WP_103322251.1">
    <property type="nucleotide sequence ID" value="NZ_CAURAE010000006.1"/>
</dbReference>
<proteinExistence type="predicted"/>
<dbReference type="InterPro" id="IPR014820">
    <property type="entry name" value="PriCT_1"/>
</dbReference>
<dbReference type="EMBL" id="CP069486">
    <property type="protein sequence ID" value="QRO85140.1"/>
    <property type="molecule type" value="Genomic_DNA"/>
</dbReference>
<evidence type="ECO:0000313" key="2">
    <source>
        <dbReference type="EMBL" id="QRO85140.1"/>
    </source>
</evidence>
<dbReference type="Proteomes" id="UP000627155">
    <property type="component" value="Chromosome"/>
</dbReference>
<dbReference type="Pfam" id="PF08708">
    <property type="entry name" value="PriCT_1"/>
    <property type="match status" value="1"/>
</dbReference>
<evidence type="ECO:0000259" key="1">
    <source>
        <dbReference type="SMART" id="SM00942"/>
    </source>
</evidence>
<reference evidence="2 3" key="1">
    <citation type="submission" date="2021-02" db="EMBL/GenBank/DDBJ databases">
        <title>FDA dAtabase for Regulatory Grade micrObial Sequences (FDA-ARGOS): Supporting development and validation of Infectious Disease Dx tests.</title>
        <authorList>
            <person name="Sproer C."/>
            <person name="Gronow S."/>
            <person name="Severitt S."/>
            <person name="Schroder I."/>
            <person name="Tallon L."/>
            <person name="Sadzewicz L."/>
            <person name="Zhao X."/>
            <person name="Boylan J."/>
            <person name="Ott S."/>
            <person name="Bowen H."/>
            <person name="Vavikolanu K."/>
            <person name="Mehta A."/>
            <person name="Aluvathingal J."/>
            <person name="Nadendla S."/>
            <person name="Lowell S."/>
            <person name="Myers T."/>
            <person name="Yan Y."/>
            <person name="Sichtig H."/>
        </authorList>
    </citation>
    <scope>NUCLEOTIDE SEQUENCE [LARGE SCALE GENOMIC DNA]</scope>
    <source>
        <strain evidence="2 3">FDAARGOS_1207</strain>
    </source>
</reference>